<dbReference type="SUPFAM" id="SSF50129">
    <property type="entry name" value="GroES-like"/>
    <property type="match status" value="1"/>
</dbReference>
<dbReference type="InterPro" id="IPR013154">
    <property type="entry name" value="ADH-like_N"/>
</dbReference>
<proteinExistence type="predicted"/>
<organism evidence="3 4">
    <name type="scientific">Stichopus japonicus</name>
    <name type="common">Sea cucumber</name>
    <dbReference type="NCBI Taxonomy" id="307972"/>
    <lineage>
        <taxon>Eukaryota</taxon>
        <taxon>Metazoa</taxon>
        <taxon>Echinodermata</taxon>
        <taxon>Eleutherozoa</taxon>
        <taxon>Echinozoa</taxon>
        <taxon>Holothuroidea</taxon>
        <taxon>Aspidochirotacea</taxon>
        <taxon>Aspidochirotida</taxon>
        <taxon>Stichopodidae</taxon>
        <taxon>Apostichopus</taxon>
    </lineage>
</organism>
<dbReference type="InterPro" id="IPR020843">
    <property type="entry name" value="ER"/>
</dbReference>
<evidence type="ECO:0000313" key="3">
    <source>
        <dbReference type="EMBL" id="PIK56999.1"/>
    </source>
</evidence>
<protein>
    <submittedName>
        <fullName evidence="3">Putative quinone oxidoreductase-like protein 1 isoform X2</fullName>
    </submittedName>
</protein>
<reference evidence="3 4" key="1">
    <citation type="journal article" date="2017" name="PLoS Biol.">
        <title>The sea cucumber genome provides insights into morphological evolution and visceral regeneration.</title>
        <authorList>
            <person name="Zhang X."/>
            <person name="Sun L."/>
            <person name="Yuan J."/>
            <person name="Sun Y."/>
            <person name="Gao Y."/>
            <person name="Zhang L."/>
            <person name="Li S."/>
            <person name="Dai H."/>
            <person name="Hamel J.F."/>
            <person name="Liu C."/>
            <person name="Yu Y."/>
            <person name="Liu S."/>
            <person name="Lin W."/>
            <person name="Guo K."/>
            <person name="Jin S."/>
            <person name="Xu P."/>
            <person name="Storey K.B."/>
            <person name="Huan P."/>
            <person name="Zhang T."/>
            <person name="Zhou Y."/>
            <person name="Zhang J."/>
            <person name="Lin C."/>
            <person name="Li X."/>
            <person name="Xing L."/>
            <person name="Huo D."/>
            <person name="Sun M."/>
            <person name="Wang L."/>
            <person name="Mercier A."/>
            <person name="Li F."/>
            <person name="Yang H."/>
            <person name="Xiang J."/>
        </authorList>
    </citation>
    <scope>NUCLEOTIDE SEQUENCE [LARGE SCALE GENOMIC DNA]</scope>
    <source>
        <strain evidence="3">Shaxun</strain>
        <tissue evidence="3">Muscle</tissue>
    </source>
</reference>
<dbReference type="Pfam" id="PF08240">
    <property type="entry name" value="ADH_N"/>
    <property type="match status" value="1"/>
</dbReference>
<feature type="domain" description="Enoyl reductase (ER)" evidence="2">
    <location>
        <begin position="14"/>
        <end position="351"/>
    </location>
</feature>
<dbReference type="EMBL" id="MRZV01000157">
    <property type="protein sequence ID" value="PIK56999.1"/>
    <property type="molecule type" value="Genomic_DNA"/>
</dbReference>
<dbReference type="OrthoDB" id="3509362at2759"/>
<feature type="region of interest" description="Disordered" evidence="1">
    <location>
        <begin position="1"/>
        <end position="23"/>
    </location>
</feature>
<dbReference type="CDD" id="cd05195">
    <property type="entry name" value="enoyl_red"/>
    <property type="match status" value="1"/>
</dbReference>
<evidence type="ECO:0000313" key="4">
    <source>
        <dbReference type="Proteomes" id="UP000230750"/>
    </source>
</evidence>
<feature type="compositionally biased region" description="Polar residues" evidence="1">
    <location>
        <begin position="1"/>
        <end position="12"/>
    </location>
</feature>
<dbReference type="SUPFAM" id="SSF51735">
    <property type="entry name" value="NAD(P)-binding Rossmann-fold domains"/>
    <property type="match status" value="1"/>
</dbReference>
<dbReference type="PANTHER" id="PTHR44461">
    <property type="entry name" value="QUINONE OXIDOREDUCTASE-LIKE PROTEIN 1"/>
    <property type="match status" value="1"/>
</dbReference>
<dbReference type="Gene3D" id="3.90.180.10">
    <property type="entry name" value="Medium-chain alcohol dehydrogenases, catalytic domain"/>
    <property type="match status" value="1"/>
</dbReference>
<dbReference type="GO" id="GO:0016491">
    <property type="term" value="F:oxidoreductase activity"/>
    <property type="evidence" value="ECO:0007669"/>
    <property type="project" value="InterPro"/>
</dbReference>
<dbReference type="InterPro" id="IPR042633">
    <property type="entry name" value="CRYZL1"/>
</dbReference>
<evidence type="ECO:0000259" key="2">
    <source>
        <dbReference type="SMART" id="SM00829"/>
    </source>
</evidence>
<accession>A0A2G8L9R0</accession>
<evidence type="ECO:0000256" key="1">
    <source>
        <dbReference type="SAM" id="MobiDB-lite"/>
    </source>
</evidence>
<dbReference type="STRING" id="307972.A0A2G8L9R0"/>
<dbReference type="PANTHER" id="PTHR44461:SF1">
    <property type="entry name" value="QUINONE OXIDOREDUCTASE-LIKE PROTEIN 1"/>
    <property type="match status" value="1"/>
</dbReference>
<dbReference type="InterPro" id="IPR036291">
    <property type="entry name" value="NAD(P)-bd_dom_sf"/>
</dbReference>
<sequence>MRSVSLIQSDSDTGMREPIVSNDESIPDLSAEGVLVQVKASVLSVPDFQVLQELGISQQRIPIGREISGIVKEVGANVTRFKQGEEVVGILPLDANCSGCAEFCPVNEHDLVVKPKDVKFSDAAAVVGDAVNSYTALHYLGRICAGETILVTGVKGAGSIAIQLASQWGAKVIAIASTEDERSHLESLRSKVSHVIEIGGQNKFAILNECLEETGGLGVDCVLDSGVNMFPNDFKEEGLNPVKTSPLPSKHEIISCLAVGGRWITAQSDLQLDPPDSKLLFLKGASLHFLNPDVWTLSSSQQGRYLHILQDTMEKLAGGHIRPTISQRIALDQIPIWYQRTREKSIGKVVVEL</sequence>
<dbReference type="AlphaFoldDB" id="A0A2G8L9R0"/>
<dbReference type="InterPro" id="IPR011032">
    <property type="entry name" value="GroES-like_sf"/>
</dbReference>
<dbReference type="SMART" id="SM00829">
    <property type="entry name" value="PKS_ER"/>
    <property type="match status" value="1"/>
</dbReference>
<name>A0A2G8L9R0_STIJA</name>
<keyword evidence="4" id="KW-1185">Reference proteome</keyword>
<gene>
    <name evidence="3" type="ORF">BSL78_06090</name>
</gene>
<dbReference type="Proteomes" id="UP000230750">
    <property type="component" value="Unassembled WGS sequence"/>
</dbReference>
<comment type="caution">
    <text evidence="3">The sequence shown here is derived from an EMBL/GenBank/DDBJ whole genome shotgun (WGS) entry which is preliminary data.</text>
</comment>